<gene>
    <name evidence="4" type="ORF">AAL_05391</name>
</gene>
<dbReference type="NCBIfam" id="TIGR03860">
    <property type="entry name" value="FMN_nitrolo"/>
    <property type="match status" value="1"/>
</dbReference>
<dbReference type="Gene3D" id="3.20.20.30">
    <property type="entry name" value="Luciferase-like domain"/>
    <property type="match status" value="1"/>
</dbReference>
<evidence type="ECO:0000256" key="2">
    <source>
        <dbReference type="SAM" id="MobiDB-lite"/>
    </source>
</evidence>
<dbReference type="GO" id="GO:0004497">
    <property type="term" value="F:monooxygenase activity"/>
    <property type="evidence" value="ECO:0007669"/>
    <property type="project" value="InterPro"/>
</dbReference>
<keyword evidence="5" id="KW-1185">Reference proteome</keyword>
<reference evidence="4 5" key="1">
    <citation type="journal article" date="2016" name="Genome Biol. Evol.">
        <title>Divergent and convergent evolution of fungal pathogenicity.</title>
        <authorList>
            <person name="Shang Y."/>
            <person name="Xiao G."/>
            <person name="Zheng P."/>
            <person name="Cen K."/>
            <person name="Zhan S."/>
            <person name="Wang C."/>
        </authorList>
    </citation>
    <scope>NUCLEOTIDE SEQUENCE [LARGE SCALE GENOMIC DNA]</scope>
    <source>
        <strain evidence="4 5">RCEF 2490</strain>
    </source>
</reference>
<feature type="region of interest" description="Disordered" evidence="2">
    <location>
        <begin position="446"/>
        <end position="479"/>
    </location>
</feature>
<evidence type="ECO:0000259" key="3">
    <source>
        <dbReference type="Pfam" id="PF00296"/>
    </source>
</evidence>
<dbReference type="AlphaFoldDB" id="A0A168AA79"/>
<dbReference type="GO" id="GO:0008233">
    <property type="term" value="F:peptidase activity"/>
    <property type="evidence" value="ECO:0007669"/>
    <property type="project" value="UniProtKB-KW"/>
</dbReference>
<sequence length="479" mass="52591">MAETLDLHPTVGHTTELKKQVLLNAFDMSTVGHLSPGQWKASTVDPKDRSATKRDLAYWIELAKLLEKGGINALFLADTYGGYDTYEQSLDNCIRRAAQWAMTNPTIPISAMAAVTKNISFAITASTSFEPPLLLAKRLSSLDHFTRGRIGWNIVTSWKKAAFKAIGLDNPSAHDDRYAQADEYLRVLYKLWEGSWADDALSPDADRDSFADPAKIRTISHHGKYYDINTRHIVDPSPQRTPFLFQAGTSSAGSVFAATHAEGIFVTSHSPSLLRSKVAKIRAQAQELGRDPHSLKFFATFTPIIGKTIVEAQAKYANAKKHASLVGGLVLVSGWTGIDLSQFPLDHVLSATDSTEENRVHSILEAFTTTTDRSSAWTPRMVAEKASIGGLGPVSVGTAEQVADDLEYWMNEGDLDGFNIGYVTTPGTFEDVVELLIPELRRRGVYPEPETSDHDGPGLTFRESIYGKGQARLRNDHPG</sequence>
<dbReference type="Proteomes" id="UP000078544">
    <property type="component" value="Unassembled WGS sequence"/>
</dbReference>
<dbReference type="PIRSF" id="PIRSF000337">
    <property type="entry name" value="NTA_MOA"/>
    <property type="match status" value="1"/>
</dbReference>
<dbReference type="PANTHER" id="PTHR30011:SF30">
    <property type="entry name" value="XENOBIOTIC COMPOUND MONOOXYGENASE, DSZA FAMILY (AFU_ORTHOLOGUE AFUA_6G01920)"/>
    <property type="match status" value="1"/>
</dbReference>
<evidence type="ECO:0000313" key="5">
    <source>
        <dbReference type="Proteomes" id="UP000078544"/>
    </source>
</evidence>
<comment type="caution">
    <text evidence="4">The sequence shown here is derived from an EMBL/GenBank/DDBJ whole genome shotgun (WGS) entry which is preliminary data.</text>
</comment>
<accession>A0A168AA79</accession>
<evidence type="ECO:0000313" key="4">
    <source>
        <dbReference type="EMBL" id="KZZ93675.1"/>
    </source>
</evidence>
<feature type="domain" description="Luciferase-like" evidence="3">
    <location>
        <begin position="48"/>
        <end position="410"/>
    </location>
</feature>
<dbReference type="PANTHER" id="PTHR30011">
    <property type="entry name" value="ALKANESULFONATE MONOOXYGENASE-RELATED"/>
    <property type="match status" value="1"/>
</dbReference>
<keyword evidence="4" id="KW-0378">Hydrolase</keyword>
<dbReference type="GO" id="GO:0006508">
    <property type="term" value="P:proteolysis"/>
    <property type="evidence" value="ECO:0007669"/>
    <property type="project" value="UniProtKB-KW"/>
</dbReference>
<dbReference type="EMBL" id="AZGY01000012">
    <property type="protein sequence ID" value="KZZ93675.1"/>
    <property type="molecule type" value="Genomic_DNA"/>
</dbReference>
<dbReference type="OrthoDB" id="8922241at2759"/>
<proteinExistence type="inferred from homology"/>
<organism evidence="4 5">
    <name type="scientific">Moelleriella libera RCEF 2490</name>
    <dbReference type="NCBI Taxonomy" id="1081109"/>
    <lineage>
        <taxon>Eukaryota</taxon>
        <taxon>Fungi</taxon>
        <taxon>Dikarya</taxon>
        <taxon>Ascomycota</taxon>
        <taxon>Pezizomycotina</taxon>
        <taxon>Sordariomycetes</taxon>
        <taxon>Hypocreomycetidae</taxon>
        <taxon>Hypocreales</taxon>
        <taxon>Clavicipitaceae</taxon>
        <taxon>Moelleriella</taxon>
    </lineage>
</organism>
<protein>
    <submittedName>
        <fullName evidence="4">HK97 family phage prohead protease</fullName>
    </submittedName>
</protein>
<name>A0A168AA79_9HYPO</name>
<dbReference type="STRING" id="1081109.A0A168AA79"/>
<dbReference type="InterPro" id="IPR051260">
    <property type="entry name" value="Diverse_substr_monoxygenases"/>
</dbReference>
<dbReference type="InterPro" id="IPR036661">
    <property type="entry name" value="Luciferase-like_sf"/>
</dbReference>
<comment type="similarity">
    <text evidence="1">Belongs to the NtaA/SnaA/DszA monooxygenase family.</text>
</comment>
<dbReference type="InterPro" id="IPR011251">
    <property type="entry name" value="Luciferase-like_dom"/>
</dbReference>
<dbReference type="InterPro" id="IPR016215">
    <property type="entry name" value="NTA_MOA"/>
</dbReference>
<dbReference type="GO" id="GO:0016705">
    <property type="term" value="F:oxidoreductase activity, acting on paired donors, with incorporation or reduction of molecular oxygen"/>
    <property type="evidence" value="ECO:0007669"/>
    <property type="project" value="InterPro"/>
</dbReference>
<dbReference type="Pfam" id="PF00296">
    <property type="entry name" value="Bac_luciferase"/>
    <property type="match status" value="1"/>
</dbReference>
<dbReference type="SUPFAM" id="SSF51679">
    <property type="entry name" value="Bacterial luciferase-like"/>
    <property type="match status" value="1"/>
</dbReference>
<keyword evidence="4" id="KW-0645">Protease</keyword>
<evidence type="ECO:0000256" key="1">
    <source>
        <dbReference type="ARBA" id="ARBA00033748"/>
    </source>
</evidence>